<feature type="compositionally biased region" description="Low complexity" evidence="10">
    <location>
        <begin position="274"/>
        <end position="293"/>
    </location>
</feature>
<dbReference type="GO" id="GO:0005524">
    <property type="term" value="F:ATP binding"/>
    <property type="evidence" value="ECO:0007669"/>
    <property type="project" value="UniProtKB-KW"/>
</dbReference>
<dbReference type="Proteomes" id="UP000746503">
    <property type="component" value="Unassembled WGS sequence"/>
</dbReference>
<keyword evidence="4" id="KW-0410">Iron transport</keyword>
<dbReference type="PANTHER" id="PTHR42771">
    <property type="entry name" value="IRON(3+)-HYDROXAMATE IMPORT ATP-BINDING PROTEIN FHUC"/>
    <property type="match status" value="1"/>
</dbReference>
<reference evidence="12 13" key="1">
    <citation type="submission" date="2020-03" db="EMBL/GenBank/DDBJ databases">
        <title>Draft genome of Streptomyces sp. ventii, isolated from the Axial Seamount in the Pacific Ocean, and resequencing of the two type strains Streptomyces lonarensis strain NCL 716 and Streptomyces bohaiensis strain 11A07.</title>
        <authorList>
            <person name="Loughran R.M."/>
            <person name="Pfannmuller K.M."/>
            <person name="Wasson B.J."/>
            <person name="Deadmond M.C."/>
            <person name="Paddock B.E."/>
            <person name="Koyack M.J."/>
            <person name="Gallegos D.A."/>
            <person name="Mitchell E.A."/>
            <person name="Ushijima B."/>
            <person name="Saw J.H."/>
            <person name="Mcphail K.L."/>
            <person name="Videau P."/>
        </authorList>
    </citation>
    <scope>NUCLEOTIDE SEQUENCE [LARGE SCALE GENOMIC DNA]</scope>
    <source>
        <strain evidence="13">5675061</strain>
    </source>
</reference>
<feature type="region of interest" description="Disordered" evidence="10">
    <location>
        <begin position="259"/>
        <end position="310"/>
    </location>
</feature>
<evidence type="ECO:0000256" key="8">
    <source>
        <dbReference type="ARBA" id="ARBA00023065"/>
    </source>
</evidence>
<evidence type="ECO:0000256" key="9">
    <source>
        <dbReference type="ARBA" id="ARBA00023136"/>
    </source>
</evidence>
<evidence type="ECO:0000256" key="6">
    <source>
        <dbReference type="ARBA" id="ARBA00022840"/>
    </source>
</evidence>
<dbReference type="InterPro" id="IPR051535">
    <property type="entry name" value="Siderophore_ABC-ATPase"/>
</dbReference>
<dbReference type="EMBL" id="JAAVJB010000016">
    <property type="protein sequence ID" value="NJP65459.1"/>
    <property type="molecule type" value="Genomic_DNA"/>
</dbReference>
<keyword evidence="5" id="KW-0547">Nucleotide-binding</keyword>
<evidence type="ECO:0000256" key="5">
    <source>
        <dbReference type="ARBA" id="ARBA00022741"/>
    </source>
</evidence>
<evidence type="ECO:0000256" key="10">
    <source>
        <dbReference type="SAM" id="MobiDB-lite"/>
    </source>
</evidence>
<evidence type="ECO:0000313" key="13">
    <source>
        <dbReference type="Proteomes" id="UP000746503"/>
    </source>
</evidence>
<organism evidence="12 13">
    <name type="scientific">Streptomyces spiramenti</name>
    <dbReference type="NCBI Taxonomy" id="2720606"/>
    <lineage>
        <taxon>Bacteria</taxon>
        <taxon>Bacillati</taxon>
        <taxon>Actinomycetota</taxon>
        <taxon>Actinomycetes</taxon>
        <taxon>Kitasatosporales</taxon>
        <taxon>Streptomycetaceae</taxon>
        <taxon>Streptomyces</taxon>
    </lineage>
</organism>
<evidence type="ECO:0000256" key="1">
    <source>
        <dbReference type="ARBA" id="ARBA00004202"/>
    </source>
</evidence>
<dbReference type="PROSITE" id="PS00211">
    <property type="entry name" value="ABC_TRANSPORTER_1"/>
    <property type="match status" value="1"/>
</dbReference>
<dbReference type="PANTHER" id="PTHR42771:SF2">
    <property type="entry name" value="IRON(3+)-HYDROXAMATE IMPORT ATP-BINDING PROTEIN FHUC"/>
    <property type="match status" value="1"/>
</dbReference>
<name>A0ABX1AE92_9ACTN</name>
<keyword evidence="3" id="KW-1003">Cell membrane</keyword>
<dbReference type="InterPro" id="IPR003593">
    <property type="entry name" value="AAA+_ATPase"/>
</dbReference>
<keyword evidence="2" id="KW-0813">Transport</keyword>
<evidence type="ECO:0000256" key="4">
    <source>
        <dbReference type="ARBA" id="ARBA00022496"/>
    </source>
</evidence>
<keyword evidence="6 12" id="KW-0067">ATP-binding</keyword>
<keyword evidence="7" id="KW-0408">Iron</keyword>
<evidence type="ECO:0000256" key="3">
    <source>
        <dbReference type="ARBA" id="ARBA00022475"/>
    </source>
</evidence>
<keyword evidence="9" id="KW-0472">Membrane</keyword>
<protein>
    <submittedName>
        <fullName evidence="12">ABC transporter ATP-binding protein</fullName>
    </submittedName>
</protein>
<dbReference type="CDD" id="cd03214">
    <property type="entry name" value="ABC_Iron-Siderophores_B12_Hemin"/>
    <property type="match status" value="1"/>
</dbReference>
<dbReference type="Gene3D" id="3.40.50.300">
    <property type="entry name" value="P-loop containing nucleotide triphosphate hydrolases"/>
    <property type="match status" value="1"/>
</dbReference>
<dbReference type="InterPro" id="IPR017871">
    <property type="entry name" value="ABC_transporter-like_CS"/>
</dbReference>
<dbReference type="InterPro" id="IPR027417">
    <property type="entry name" value="P-loop_NTPase"/>
</dbReference>
<feature type="domain" description="ABC transporter" evidence="11">
    <location>
        <begin position="7"/>
        <end position="243"/>
    </location>
</feature>
<evidence type="ECO:0000259" key="11">
    <source>
        <dbReference type="PROSITE" id="PS50893"/>
    </source>
</evidence>
<evidence type="ECO:0000256" key="2">
    <source>
        <dbReference type="ARBA" id="ARBA00022448"/>
    </source>
</evidence>
<dbReference type="SMART" id="SM00382">
    <property type="entry name" value="AAA"/>
    <property type="match status" value="1"/>
</dbReference>
<proteinExistence type="predicted"/>
<dbReference type="PROSITE" id="PS50893">
    <property type="entry name" value="ABC_TRANSPORTER_2"/>
    <property type="match status" value="1"/>
</dbReference>
<sequence length="310" mass="33178">MIQERTLQAREVSLGYEGRTVVDRLSLDIPPGRITMIVGPNACGKSTLLRSMARLLAPTDGAVLLDGRDLSETPTKDVARVVGILPQNPVAPDGVTVQDLVGRGRYPHQGWFRRWTPEDDEAVARALSDTGILDLADRPVHALSGGQRQRVWIAMALCQRTDILLLDEPTTFLDVTHQLDVLDLVTDLNHEYGTTVVAVLHDLNLACRYADHLVALRAGSVVAEGPPSQIMNADLVREVFGLECTVAIDPVSATPLIVPAGRHHGARPSTSDTPAAEAAAPPAARAAEPLPADACHRCGASPADHADRPD</sequence>
<accession>A0ABX1AE92</accession>
<comment type="subcellular location">
    <subcellularLocation>
        <location evidence="1">Cell membrane</location>
        <topology evidence="1">Peripheral membrane protein</topology>
    </subcellularLocation>
</comment>
<dbReference type="RefSeq" id="WP_167931984.1">
    <property type="nucleotide sequence ID" value="NZ_JAAVJB010000016.1"/>
</dbReference>
<dbReference type="InterPro" id="IPR003439">
    <property type="entry name" value="ABC_transporter-like_ATP-bd"/>
</dbReference>
<evidence type="ECO:0000256" key="7">
    <source>
        <dbReference type="ARBA" id="ARBA00023004"/>
    </source>
</evidence>
<keyword evidence="13" id="KW-1185">Reference proteome</keyword>
<evidence type="ECO:0000313" key="12">
    <source>
        <dbReference type="EMBL" id="NJP65459.1"/>
    </source>
</evidence>
<dbReference type="Pfam" id="PF00005">
    <property type="entry name" value="ABC_tran"/>
    <property type="match status" value="1"/>
</dbReference>
<dbReference type="SUPFAM" id="SSF52540">
    <property type="entry name" value="P-loop containing nucleoside triphosphate hydrolases"/>
    <property type="match status" value="1"/>
</dbReference>
<comment type="caution">
    <text evidence="12">The sequence shown here is derived from an EMBL/GenBank/DDBJ whole genome shotgun (WGS) entry which is preliminary data.</text>
</comment>
<keyword evidence="8" id="KW-0406">Ion transport</keyword>
<gene>
    <name evidence="12" type="ORF">HCJ92_03950</name>
</gene>